<dbReference type="RefSeq" id="WP_091625754.1">
    <property type="nucleotide sequence ID" value="NZ_FNZN01000007.1"/>
</dbReference>
<dbReference type="OrthoDB" id="1034290at2"/>
<accession>A0A1H7UGG9</accession>
<reference evidence="4" key="1">
    <citation type="submission" date="2016-10" db="EMBL/GenBank/DDBJ databases">
        <authorList>
            <person name="Varghese N."/>
            <person name="Submissions S."/>
        </authorList>
    </citation>
    <scope>NUCLEOTIDE SEQUENCE [LARGE SCALE GENOMIC DNA]</scope>
    <source>
        <strain evidence="4">DSM 16471</strain>
    </source>
</reference>
<dbReference type="CDD" id="cd00093">
    <property type="entry name" value="HTH_XRE"/>
    <property type="match status" value="1"/>
</dbReference>
<dbReference type="GO" id="GO:0003677">
    <property type="term" value="F:DNA binding"/>
    <property type="evidence" value="ECO:0007669"/>
    <property type="project" value="UniProtKB-KW"/>
</dbReference>
<gene>
    <name evidence="3" type="ORF">SAMN04488008_10793</name>
</gene>
<dbReference type="STRING" id="228957.SAMN04488008_10793"/>
<organism evidence="3 4">
    <name type="scientific">Maribacter orientalis</name>
    <dbReference type="NCBI Taxonomy" id="228957"/>
    <lineage>
        <taxon>Bacteria</taxon>
        <taxon>Pseudomonadati</taxon>
        <taxon>Bacteroidota</taxon>
        <taxon>Flavobacteriia</taxon>
        <taxon>Flavobacteriales</taxon>
        <taxon>Flavobacteriaceae</taxon>
        <taxon>Maribacter</taxon>
    </lineage>
</organism>
<name>A0A1H7UGG9_9FLAO</name>
<dbReference type="PROSITE" id="PS50943">
    <property type="entry name" value="HTH_CROC1"/>
    <property type="match status" value="1"/>
</dbReference>
<keyword evidence="4" id="KW-1185">Reference proteome</keyword>
<dbReference type="SMART" id="SM00530">
    <property type="entry name" value="HTH_XRE"/>
    <property type="match status" value="1"/>
</dbReference>
<evidence type="ECO:0000313" key="3">
    <source>
        <dbReference type="EMBL" id="SEL95337.1"/>
    </source>
</evidence>
<dbReference type="InterPro" id="IPR001387">
    <property type="entry name" value="Cro/C1-type_HTH"/>
</dbReference>
<sequence>MLDTTSFIARLKTILNHHELSSASFADLIHVQRSSISHLLNGRNKPSLEFIMKINDAFKEVDLQWLLYGEGEYPNKNLDNNKKSDERSNTNAVTKPIQKKNVERIVIFYTDGSFRKYEEQ</sequence>
<dbReference type="Proteomes" id="UP000198990">
    <property type="component" value="Unassembled WGS sequence"/>
</dbReference>
<evidence type="ECO:0000256" key="1">
    <source>
        <dbReference type="SAM" id="MobiDB-lite"/>
    </source>
</evidence>
<feature type="region of interest" description="Disordered" evidence="1">
    <location>
        <begin position="74"/>
        <end position="95"/>
    </location>
</feature>
<dbReference type="Gene3D" id="1.10.260.40">
    <property type="entry name" value="lambda repressor-like DNA-binding domains"/>
    <property type="match status" value="1"/>
</dbReference>
<proteinExistence type="predicted"/>
<dbReference type="EMBL" id="FNZN01000007">
    <property type="protein sequence ID" value="SEL95337.1"/>
    <property type="molecule type" value="Genomic_DNA"/>
</dbReference>
<keyword evidence="3" id="KW-0238">DNA-binding</keyword>
<dbReference type="SUPFAM" id="SSF47413">
    <property type="entry name" value="lambda repressor-like DNA-binding domains"/>
    <property type="match status" value="1"/>
</dbReference>
<dbReference type="AlphaFoldDB" id="A0A1H7UGG9"/>
<evidence type="ECO:0000259" key="2">
    <source>
        <dbReference type="PROSITE" id="PS50943"/>
    </source>
</evidence>
<dbReference type="Pfam" id="PF01381">
    <property type="entry name" value="HTH_3"/>
    <property type="match status" value="1"/>
</dbReference>
<protein>
    <submittedName>
        <fullName evidence="3">DNA-binding transcriptional regulator, XRE-family HTH domain</fullName>
    </submittedName>
</protein>
<evidence type="ECO:0000313" key="4">
    <source>
        <dbReference type="Proteomes" id="UP000198990"/>
    </source>
</evidence>
<dbReference type="InterPro" id="IPR010982">
    <property type="entry name" value="Lambda_DNA-bd_dom_sf"/>
</dbReference>
<feature type="domain" description="HTH cro/C1-type" evidence="2">
    <location>
        <begin position="11"/>
        <end position="66"/>
    </location>
</feature>
<feature type="compositionally biased region" description="Basic and acidic residues" evidence="1">
    <location>
        <begin position="79"/>
        <end position="88"/>
    </location>
</feature>